<sequence>MSGGIRQEIVWHHWLRAGTFANTPKTRLERYLVFSRASQELFARGMNFGVVNAYDLGKCTGPYKCENLQEYGPVVGCESWDPEMNNNFPHGQWVGKNVYPKAAWYSLPGKCSSKKFWDQQGDCVNNEPSGACPLGVVPTGEWTCTYTYQKVGELKISEIENITSFETLIEGGGREYDKKTDKGVHLHFWASRIEEVKEGREGGALLSEARPPSSALLNPFFGGEGSPTKIDYRKKDTLILTSLLEDLGGAECWQTRDFCGQRRRT</sequence>
<proteinExistence type="predicted"/>
<organism evidence="1 2">
    <name type="scientific">Effrenium voratum</name>
    <dbReference type="NCBI Taxonomy" id="2562239"/>
    <lineage>
        <taxon>Eukaryota</taxon>
        <taxon>Sar</taxon>
        <taxon>Alveolata</taxon>
        <taxon>Dinophyceae</taxon>
        <taxon>Suessiales</taxon>
        <taxon>Symbiodiniaceae</taxon>
        <taxon>Effrenium</taxon>
    </lineage>
</organism>
<keyword evidence="2" id="KW-1185">Reference proteome</keyword>
<dbReference type="AlphaFoldDB" id="A0AA36JMH1"/>
<dbReference type="Proteomes" id="UP001178507">
    <property type="component" value="Unassembled WGS sequence"/>
</dbReference>
<evidence type="ECO:0000313" key="2">
    <source>
        <dbReference type="Proteomes" id="UP001178507"/>
    </source>
</evidence>
<dbReference type="EMBL" id="CAUJNA010003741">
    <property type="protein sequence ID" value="CAJ1408947.1"/>
    <property type="molecule type" value="Genomic_DNA"/>
</dbReference>
<reference evidence="1" key="1">
    <citation type="submission" date="2023-08" db="EMBL/GenBank/DDBJ databases">
        <authorList>
            <person name="Chen Y."/>
            <person name="Shah S."/>
            <person name="Dougan E. K."/>
            <person name="Thang M."/>
            <person name="Chan C."/>
        </authorList>
    </citation>
    <scope>NUCLEOTIDE SEQUENCE</scope>
</reference>
<evidence type="ECO:0000313" key="1">
    <source>
        <dbReference type="EMBL" id="CAJ1408947.1"/>
    </source>
</evidence>
<comment type="caution">
    <text evidence="1">The sequence shown here is derived from an EMBL/GenBank/DDBJ whole genome shotgun (WGS) entry which is preliminary data.</text>
</comment>
<protein>
    <submittedName>
        <fullName evidence="1">Uncharacterized protein</fullName>
    </submittedName>
</protein>
<name>A0AA36JMH1_9DINO</name>
<gene>
    <name evidence="1" type="ORF">EVOR1521_LOCUS30163</name>
</gene>
<accession>A0AA36JMH1</accession>